<dbReference type="KEGG" id="pxu:106114436"/>
<feature type="region of interest" description="Disordered" evidence="1">
    <location>
        <begin position="207"/>
        <end position="285"/>
    </location>
</feature>
<evidence type="ECO:0000313" key="4">
    <source>
        <dbReference type="RefSeq" id="XP_013163111.1"/>
    </source>
</evidence>
<evidence type="ECO:0000313" key="2">
    <source>
        <dbReference type="RefSeq" id="XP_013163108.1"/>
    </source>
</evidence>
<organism evidence="3">
    <name type="scientific">Papilio xuthus</name>
    <name type="common">Asian swallowtail butterfly</name>
    <dbReference type="NCBI Taxonomy" id="66420"/>
    <lineage>
        <taxon>Eukaryota</taxon>
        <taxon>Metazoa</taxon>
        <taxon>Ecdysozoa</taxon>
        <taxon>Arthropoda</taxon>
        <taxon>Hexapoda</taxon>
        <taxon>Insecta</taxon>
        <taxon>Pterygota</taxon>
        <taxon>Neoptera</taxon>
        <taxon>Endopterygota</taxon>
        <taxon>Lepidoptera</taxon>
        <taxon>Glossata</taxon>
        <taxon>Ditrysia</taxon>
        <taxon>Papilionoidea</taxon>
        <taxon>Papilionidae</taxon>
        <taxon>Papilioninae</taxon>
        <taxon>Papilio</taxon>
    </lineage>
</organism>
<evidence type="ECO:0000313" key="6">
    <source>
        <dbReference type="RefSeq" id="XP_013163113.1"/>
    </source>
</evidence>
<evidence type="ECO:0000313" key="3">
    <source>
        <dbReference type="RefSeq" id="XP_013163110.1"/>
    </source>
</evidence>
<reference evidence="2 3" key="1">
    <citation type="submission" date="2025-04" db="UniProtKB">
        <authorList>
            <consortium name="RefSeq"/>
        </authorList>
    </citation>
    <scope>IDENTIFICATION</scope>
</reference>
<gene>
    <name evidence="2 3 4 5 6 7" type="primary">LOC106114436</name>
</gene>
<feature type="compositionally biased region" description="Acidic residues" evidence="1">
    <location>
        <begin position="225"/>
        <end position="237"/>
    </location>
</feature>
<proteinExistence type="predicted"/>
<sequence>MEVLGFIQEMLHSVAEYAASYRLGQSVLRQADRLLWTIEKTARWAVPPPLDQDERPQPELIRPLPWVFFLMLLVVLRVTRESISLINLVLGKPPLRSADVVTYVQGKRRYLRTLKYQGSRAMRARSTAQPTSWCSSVQSLFEFTMCFRRRHNYDNNNTTRVSNNDEVLVVKRNKHGTQEASLVASTSETTMERLIEKMIVDLQADSDDDSSYTLTNPMSAKSDQSADDADSEQEEIQNDVSNKNKHQNDSCQSNTPNNENNIDKLNHRDSATNEDRCEENNLMSSEMAEKDVSFRLLQSERSIQHNNKEELSTHKPGMANGKKLYTTLSSDKECQIKSSNKSP</sequence>
<dbReference type="RefSeq" id="XP_013163111.1">
    <property type="nucleotide sequence ID" value="XM_013307657.1"/>
</dbReference>
<evidence type="ECO:0000256" key="1">
    <source>
        <dbReference type="SAM" id="MobiDB-lite"/>
    </source>
</evidence>
<protein>
    <submittedName>
        <fullName evidence="2 3">Uncharacterized protein LOC106114436</fullName>
    </submittedName>
</protein>
<dbReference type="Proteomes" id="UP000694872">
    <property type="component" value="Unplaced"/>
</dbReference>
<feature type="compositionally biased region" description="Basic and acidic residues" evidence="1">
    <location>
        <begin position="303"/>
        <end position="313"/>
    </location>
</feature>
<dbReference type="RefSeq" id="XP_013163108.1">
    <property type="nucleotide sequence ID" value="XM_013307654.1"/>
</dbReference>
<dbReference type="RefSeq" id="XP_013163113.1">
    <property type="nucleotide sequence ID" value="XM_013307659.1"/>
</dbReference>
<evidence type="ECO:0000313" key="7">
    <source>
        <dbReference type="RefSeq" id="XP_013163114.1"/>
    </source>
</evidence>
<dbReference type="InterPro" id="IPR032150">
    <property type="entry name" value="DUF4820"/>
</dbReference>
<feature type="region of interest" description="Disordered" evidence="1">
    <location>
        <begin position="303"/>
        <end position="322"/>
    </location>
</feature>
<feature type="compositionally biased region" description="Polar residues" evidence="1">
    <location>
        <begin position="249"/>
        <end position="260"/>
    </location>
</feature>
<accession>A0AAJ7E554</accession>
<feature type="compositionally biased region" description="Basic and acidic residues" evidence="1">
    <location>
        <begin position="261"/>
        <end position="279"/>
    </location>
</feature>
<dbReference type="CTD" id="37164"/>
<dbReference type="RefSeq" id="XP_013163114.1">
    <property type="nucleotide sequence ID" value="XM_013307660.1"/>
</dbReference>
<dbReference type="Pfam" id="PF16091">
    <property type="entry name" value="DUF4820"/>
    <property type="match status" value="1"/>
</dbReference>
<dbReference type="RefSeq" id="XP_013163110.1">
    <property type="nucleotide sequence ID" value="XM_013307656.1"/>
</dbReference>
<dbReference type="GeneID" id="106114436"/>
<dbReference type="AlphaFoldDB" id="A0AAJ7E554"/>
<dbReference type="RefSeq" id="XP_013163112.1">
    <property type="nucleotide sequence ID" value="XM_013307658.1"/>
</dbReference>
<evidence type="ECO:0000313" key="5">
    <source>
        <dbReference type="RefSeq" id="XP_013163112.1"/>
    </source>
</evidence>
<name>A0AAJ7E554_PAPXU</name>